<dbReference type="SMART" id="SM00387">
    <property type="entry name" value="HATPase_c"/>
    <property type="match status" value="1"/>
</dbReference>
<evidence type="ECO:0000256" key="1">
    <source>
        <dbReference type="ARBA" id="ARBA00000085"/>
    </source>
</evidence>
<dbReference type="Pfam" id="PF00512">
    <property type="entry name" value="HisKA"/>
    <property type="match status" value="1"/>
</dbReference>
<sequence length="465" mass="48087">MGTVAQGGPDSVRRSWRRAGVGVIAAGAGLAATTAALVPLRSQVSLPSVVLLYLIPVLLTAALGGWVPAVAAAAGADLLVNYFFIPPFRTFAVEAGDSIVVLAVYVGVAVAVSLAVDLAARHRATAARRDTEAALLAVASSQPIEQSLARLLEEVRTTYRMTTVALAEQGRTVERVGPSPHGQPALSVAAGGGLRLLGWGPQLFAEDRRALARLAAAAARALHTQRLAGQAAHAEELAHIDRVRAALLGAVGHDLRTPLAGIKAAVSSLRQPDVDFTAHDRAELLATVEESTDRLTAVVDNLLALSRLQAGVLSVDNQPTALDAVVARAVLATDTGGVEVHVDVPDDLPLALADPGLLERVVANLLANACAATPPGRSVQIRGRADDHQLQLQVIDHGPGIAVEDRDRVFAPFQRLDDHSSTGLGLGLAIARGFTEAQGGTLTPSDTPIGGLTMTIVLPAAVADR</sequence>
<dbReference type="Pfam" id="PF13493">
    <property type="entry name" value="DUF4118"/>
    <property type="match status" value="1"/>
</dbReference>
<evidence type="ECO:0000256" key="14">
    <source>
        <dbReference type="SAM" id="Phobius"/>
    </source>
</evidence>
<dbReference type="InterPro" id="IPR004358">
    <property type="entry name" value="Sig_transdc_His_kin-like_C"/>
</dbReference>
<dbReference type="SUPFAM" id="SSF55874">
    <property type="entry name" value="ATPase domain of HSP90 chaperone/DNA topoisomerase II/histidine kinase"/>
    <property type="match status" value="1"/>
</dbReference>
<protein>
    <recommendedName>
        <fullName evidence="4">histidine kinase</fullName>
        <ecNumber evidence="4">2.7.13.3</ecNumber>
    </recommendedName>
</protein>
<dbReference type="SMART" id="SM00388">
    <property type="entry name" value="HisKA"/>
    <property type="match status" value="1"/>
</dbReference>
<keyword evidence="8" id="KW-0547">Nucleotide-binding</keyword>
<evidence type="ECO:0000256" key="2">
    <source>
        <dbReference type="ARBA" id="ARBA00004141"/>
    </source>
</evidence>
<keyword evidence="12" id="KW-0902">Two-component regulatory system</keyword>
<keyword evidence="11 14" id="KW-1133">Transmembrane helix</keyword>
<keyword evidence="6" id="KW-0808">Transferase</keyword>
<proteinExistence type="predicted"/>
<keyword evidence="7 14" id="KW-0812">Transmembrane</keyword>
<dbReference type="GO" id="GO:0005524">
    <property type="term" value="F:ATP binding"/>
    <property type="evidence" value="ECO:0007669"/>
    <property type="project" value="UniProtKB-KW"/>
</dbReference>
<dbReference type="PRINTS" id="PR00344">
    <property type="entry name" value="BCTRLSENSOR"/>
</dbReference>
<keyword evidence="9" id="KW-0418">Kinase</keyword>
<evidence type="ECO:0000256" key="12">
    <source>
        <dbReference type="ARBA" id="ARBA00023012"/>
    </source>
</evidence>
<dbReference type="InterPro" id="IPR052023">
    <property type="entry name" value="Histidine_kinase_KdpD"/>
</dbReference>
<evidence type="ECO:0000256" key="6">
    <source>
        <dbReference type="ARBA" id="ARBA00022679"/>
    </source>
</evidence>
<dbReference type="InterPro" id="IPR036890">
    <property type="entry name" value="HATPase_C_sf"/>
</dbReference>
<dbReference type="EC" id="2.7.13.3" evidence="4"/>
<dbReference type="InterPro" id="IPR003594">
    <property type="entry name" value="HATPase_dom"/>
</dbReference>
<dbReference type="CDD" id="cd00082">
    <property type="entry name" value="HisKA"/>
    <property type="match status" value="1"/>
</dbReference>
<dbReference type="AlphaFoldDB" id="A0A7D6GBB5"/>
<feature type="transmembrane region" description="Helical" evidence="14">
    <location>
        <begin position="19"/>
        <end position="38"/>
    </location>
</feature>
<reference evidence="16" key="1">
    <citation type="submission" date="2020-08" db="EMBL/GenBank/DDBJ databases">
        <title>A bifunctional nitrone conjugated secondary metabolite targeting the ribosome.</title>
        <authorList>
            <person name="Limbrick E.M."/>
            <person name="Graf M."/>
            <person name="Derewacz D.K."/>
            <person name="Nguyen F."/>
            <person name="Spraggins J.M."/>
            <person name="Wieland M."/>
            <person name="Ynigez-Gutierrez A.E."/>
            <person name="Reisman B.J."/>
            <person name="Zinshteyn B."/>
            <person name="McCulloch K."/>
            <person name="Iverson T.M."/>
            <person name="Green R."/>
            <person name="Wilson D.N."/>
            <person name="Bachmann B.O."/>
        </authorList>
    </citation>
    <scope>NUCLEOTIDE SEQUENCE</scope>
    <source>
        <strain evidence="16">Africana</strain>
    </source>
</reference>
<evidence type="ECO:0000256" key="13">
    <source>
        <dbReference type="ARBA" id="ARBA00023136"/>
    </source>
</evidence>
<evidence type="ECO:0000256" key="11">
    <source>
        <dbReference type="ARBA" id="ARBA00022989"/>
    </source>
</evidence>
<evidence type="ECO:0000256" key="9">
    <source>
        <dbReference type="ARBA" id="ARBA00022777"/>
    </source>
</evidence>
<keyword evidence="5" id="KW-0597">Phosphoprotein</keyword>
<feature type="transmembrane region" description="Helical" evidence="14">
    <location>
        <begin position="99"/>
        <end position="120"/>
    </location>
</feature>
<dbReference type="InterPro" id="IPR038318">
    <property type="entry name" value="KdpD_sf"/>
</dbReference>
<comment type="subcellular location">
    <subcellularLocation>
        <location evidence="3">Cell membrane</location>
    </subcellularLocation>
    <subcellularLocation>
        <location evidence="2">Membrane</location>
        <topology evidence="2">Multi-pass membrane protein</topology>
    </subcellularLocation>
</comment>
<keyword evidence="10" id="KW-0067">ATP-binding</keyword>
<dbReference type="PANTHER" id="PTHR45569:SF1">
    <property type="entry name" value="SENSOR PROTEIN KDPD"/>
    <property type="match status" value="1"/>
</dbReference>
<evidence type="ECO:0000256" key="4">
    <source>
        <dbReference type="ARBA" id="ARBA00012438"/>
    </source>
</evidence>
<evidence type="ECO:0000259" key="15">
    <source>
        <dbReference type="PROSITE" id="PS50109"/>
    </source>
</evidence>
<comment type="catalytic activity">
    <reaction evidence="1">
        <text>ATP + protein L-histidine = ADP + protein N-phospho-L-histidine.</text>
        <dbReference type="EC" id="2.7.13.3"/>
    </reaction>
</comment>
<dbReference type="GO" id="GO:0000155">
    <property type="term" value="F:phosphorelay sensor kinase activity"/>
    <property type="evidence" value="ECO:0007669"/>
    <property type="project" value="InterPro"/>
</dbReference>
<evidence type="ECO:0000256" key="8">
    <source>
        <dbReference type="ARBA" id="ARBA00022741"/>
    </source>
</evidence>
<dbReference type="Gene3D" id="1.20.120.620">
    <property type="entry name" value="Backbone structure of the membrane domain of e. Coli histidine kinase receptor kdpd"/>
    <property type="match status" value="1"/>
</dbReference>
<dbReference type="Pfam" id="PF02518">
    <property type="entry name" value="HATPase_c"/>
    <property type="match status" value="1"/>
</dbReference>
<evidence type="ECO:0000256" key="7">
    <source>
        <dbReference type="ARBA" id="ARBA00022692"/>
    </source>
</evidence>
<dbReference type="PROSITE" id="PS50109">
    <property type="entry name" value="HIS_KIN"/>
    <property type="match status" value="1"/>
</dbReference>
<dbReference type="InterPro" id="IPR036097">
    <property type="entry name" value="HisK_dim/P_sf"/>
</dbReference>
<dbReference type="EMBL" id="CP058905">
    <property type="protein sequence ID" value="QLK01084.1"/>
    <property type="molecule type" value="Genomic_DNA"/>
</dbReference>
<dbReference type="Gene3D" id="1.10.287.130">
    <property type="match status" value="1"/>
</dbReference>
<keyword evidence="13 14" id="KW-0472">Membrane</keyword>
<accession>A0A7D6GBB5</accession>
<dbReference type="SUPFAM" id="SSF47384">
    <property type="entry name" value="Homodimeric domain of signal transducing histidine kinase"/>
    <property type="match status" value="1"/>
</dbReference>
<feature type="transmembrane region" description="Helical" evidence="14">
    <location>
        <begin position="50"/>
        <end position="79"/>
    </location>
</feature>
<dbReference type="PANTHER" id="PTHR45569">
    <property type="entry name" value="SENSOR PROTEIN KDPD"/>
    <property type="match status" value="1"/>
</dbReference>
<dbReference type="Gene3D" id="3.30.565.10">
    <property type="entry name" value="Histidine kinase-like ATPase, C-terminal domain"/>
    <property type="match status" value="1"/>
</dbReference>
<dbReference type="InterPro" id="IPR003661">
    <property type="entry name" value="HisK_dim/P_dom"/>
</dbReference>
<evidence type="ECO:0000313" key="16">
    <source>
        <dbReference type="EMBL" id="QLK01084.1"/>
    </source>
</evidence>
<name>A0A7D6GBB5_9ACTN</name>
<organism evidence="16">
    <name type="scientific">Micromonospora carbonacea</name>
    <dbReference type="NCBI Taxonomy" id="47853"/>
    <lineage>
        <taxon>Bacteria</taxon>
        <taxon>Bacillati</taxon>
        <taxon>Actinomycetota</taxon>
        <taxon>Actinomycetes</taxon>
        <taxon>Micromonosporales</taxon>
        <taxon>Micromonosporaceae</taxon>
        <taxon>Micromonospora</taxon>
    </lineage>
</organism>
<gene>
    <name evidence="16" type="ORF">HZU44_14560</name>
</gene>
<dbReference type="GO" id="GO:0005886">
    <property type="term" value="C:plasma membrane"/>
    <property type="evidence" value="ECO:0007669"/>
    <property type="project" value="UniProtKB-SubCell"/>
</dbReference>
<dbReference type="InterPro" id="IPR025201">
    <property type="entry name" value="KdpD_TM"/>
</dbReference>
<dbReference type="InterPro" id="IPR005467">
    <property type="entry name" value="His_kinase_dom"/>
</dbReference>
<evidence type="ECO:0000256" key="5">
    <source>
        <dbReference type="ARBA" id="ARBA00022553"/>
    </source>
</evidence>
<evidence type="ECO:0000256" key="10">
    <source>
        <dbReference type="ARBA" id="ARBA00022840"/>
    </source>
</evidence>
<feature type="domain" description="Histidine kinase" evidence="15">
    <location>
        <begin position="250"/>
        <end position="462"/>
    </location>
</feature>
<evidence type="ECO:0000256" key="3">
    <source>
        <dbReference type="ARBA" id="ARBA00004236"/>
    </source>
</evidence>